<dbReference type="KEGG" id="cal:CAALFM_CR10130WA"/>
<evidence type="ECO:0000313" key="4">
    <source>
        <dbReference type="Proteomes" id="UP000000559"/>
    </source>
</evidence>
<name>A0A1D8PU54_CANAL</name>
<gene>
    <name evidence="3" type="ordered locus">CAALFM_CR10130WA</name>
    <name evidence="2" type="ordered locus">orf19.7589</name>
</gene>
<evidence type="ECO:0000313" key="3">
    <source>
        <dbReference type="EMBL" id="AOW31665.1"/>
    </source>
</evidence>
<dbReference type="eggNOG" id="ENOG502SFUR">
    <property type="taxonomic scope" value="Eukaryota"/>
</dbReference>
<dbReference type="OMA" id="YCIGTKD"/>
<reference evidence="3 4" key="2">
    <citation type="journal article" date="2007" name="Genome Biol.">
        <title>Assembly of the Candida albicans genome into sixteen supercontigs aligned on the eight chromosomes.</title>
        <authorList>
            <person name="van het Hoog M."/>
            <person name="Rast T.J."/>
            <person name="Martchenko M."/>
            <person name="Grindle S."/>
            <person name="Dignard D."/>
            <person name="Hogues H."/>
            <person name="Cuomo C."/>
            <person name="Berriman M."/>
            <person name="Scherer S."/>
            <person name="Magee B.B."/>
            <person name="Whiteway M."/>
            <person name="Chibana H."/>
            <person name="Nantel A."/>
            <person name="Magee P.T."/>
        </authorList>
    </citation>
    <scope>GENOME REANNOTATION</scope>
    <source>
        <strain evidence="4">SC5314 / ATCC MYA-2876</strain>
    </source>
</reference>
<accession>A0A1D8PU54</accession>
<sequence length="244" mass="27615">MGMDKKKNVGFGFQNSTHEYLANHFKLHQMFIPGFLTLLLTILASVEAKKINLYIKPIDSPSKGDSIGFINDDSVYLIDSTTTLQPDQFYCVGTKDLDNHECFTLINGVESLNGTVIDAFMDENGVTISRLSLNFDESYNNKSKLRKHKFTTSPIPNLNPDSLKKQRQKQGNKGGQGNNKQVEIIKQKKLVKYIDDDGNEAEKEIEEEIVVEVDNRSWVQKNWMYIVPPLLLFLIVGGGDQPQQ</sequence>
<evidence type="ECO:0008006" key="5">
    <source>
        <dbReference type="Google" id="ProtNLM"/>
    </source>
</evidence>
<dbReference type="AlphaFoldDB" id="A0A1D8PU54"/>
<dbReference type="VEuPathDB" id="FungiDB:CR_10130W_A"/>
<dbReference type="EMBL" id="CP017630">
    <property type="protein sequence ID" value="AOW31665.1"/>
    <property type="molecule type" value="Genomic_DNA"/>
</dbReference>
<feature type="compositionally biased region" description="Polar residues" evidence="1">
    <location>
        <begin position="151"/>
        <end position="160"/>
    </location>
</feature>
<evidence type="ECO:0000313" key="2">
    <source>
        <dbReference type="CGD" id="CAL0000200816"/>
    </source>
</evidence>
<evidence type="ECO:0000256" key="1">
    <source>
        <dbReference type="SAM" id="MobiDB-lite"/>
    </source>
</evidence>
<dbReference type="OrthoDB" id="1894652at2759"/>
<keyword evidence="4" id="KW-1185">Reference proteome</keyword>
<reference evidence="3 4" key="1">
    <citation type="journal article" date="2004" name="Proc. Natl. Acad. Sci. U.S.A.">
        <title>The diploid genome sequence of Candida albicans.</title>
        <authorList>
            <person name="Jones T."/>
            <person name="Federspiel N.A."/>
            <person name="Chibana H."/>
            <person name="Dungan J."/>
            <person name="Kalman S."/>
            <person name="Magee B.B."/>
            <person name="Newport G."/>
            <person name="Thorstenson Y.R."/>
            <person name="Agabian N."/>
            <person name="Magee P.T."/>
            <person name="Davis R.W."/>
            <person name="Scherer S."/>
        </authorList>
    </citation>
    <scope>NUCLEOTIDE SEQUENCE [LARGE SCALE GENOMIC DNA]</scope>
    <source>
        <strain evidence="4">SC5314 / ATCC MYA-2876</strain>
    </source>
</reference>
<dbReference type="InParanoid" id="A0A1D8PU54"/>
<dbReference type="Pfam" id="PF21203">
    <property type="entry name" value="ECM10"/>
    <property type="match status" value="1"/>
</dbReference>
<protein>
    <recommendedName>
        <fullName evidence="5">ER membrane protein complex subunit 10</fullName>
    </recommendedName>
</protein>
<reference evidence="3 4" key="3">
    <citation type="journal article" date="2013" name="Genome Biol.">
        <title>Assembly of a phased diploid Candida albicans genome facilitates allele-specific measurements and provides a simple model for repeat and indel structure.</title>
        <authorList>
            <person name="Muzzey D."/>
            <person name="Schwartz K."/>
            <person name="Weissman J.S."/>
            <person name="Sherlock G."/>
        </authorList>
    </citation>
    <scope>NUCLEOTIDE SEQUENCE [LARGE SCALE GENOMIC DNA]</scope>
    <source>
        <strain evidence="4">SC5314 / ATCC MYA-2876</strain>
    </source>
</reference>
<dbReference type="Proteomes" id="UP000000559">
    <property type="component" value="Chromosome R"/>
</dbReference>
<organism evidence="3 4">
    <name type="scientific">Candida albicans (strain SC5314 / ATCC MYA-2876)</name>
    <name type="common">Yeast</name>
    <dbReference type="NCBI Taxonomy" id="237561"/>
    <lineage>
        <taxon>Eukaryota</taxon>
        <taxon>Fungi</taxon>
        <taxon>Dikarya</taxon>
        <taxon>Ascomycota</taxon>
        <taxon>Saccharomycotina</taxon>
        <taxon>Pichiomycetes</taxon>
        <taxon>Debaryomycetaceae</taxon>
        <taxon>Candida/Lodderomyces clade</taxon>
        <taxon>Candida</taxon>
    </lineage>
</organism>
<dbReference type="GeneID" id="3638970"/>
<dbReference type="CGD" id="CAL0000200816">
    <property type="gene designation" value="orf19.7589"/>
</dbReference>
<proteinExistence type="predicted"/>
<feature type="region of interest" description="Disordered" evidence="1">
    <location>
        <begin position="145"/>
        <end position="179"/>
    </location>
</feature>
<dbReference type="RefSeq" id="XP_719351.1">
    <property type="nucleotide sequence ID" value="XM_714258.1"/>
</dbReference>